<gene>
    <name evidence="1" type="ORF">S12H4_14937</name>
</gene>
<reference evidence="1" key="1">
    <citation type="journal article" date="2014" name="Front. Microbiol.">
        <title>High frequency of phylogenetically diverse reductive dehalogenase-homologous genes in deep subseafloor sedimentary metagenomes.</title>
        <authorList>
            <person name="Kawai M."/>
            <person name="Futagami T."/>
            <person name="Toyoda A."/>
            <person name="Takaki Y."/>
            <person name="Nishi S."/>
            <person name="Hori S."/>
            <person name="Arai W."/>
            <person name="Tsubouchi T."/>
            <person name="Morono Y."/>
            <person name="Uchiyama I."/>
            <person name="Ito T."/>
            <person name="Fujiyama A."/>
            <person name="Inagaki F."/>
            <person name="Takami H."/>
        </authorList>
    </citation>
    <scope>NUCLEOTIDE SEQUENCE</scope>
    <source>
        <strain evidence="1">Expedition CK06-06</strain>
    </source>
</reference>
<comment type="caution">
    <text evidence="1">The sequence shown here is derived from an EMBL/GenBank/DDBJ whole genome shotgun (WGS) entry which is preliminary data.</text>
</comment>
<sequence>MSKQTQRNSRTPERISRRNMMQMIAGTGAAGAAALALSSCSALNAGTGKVATRGRINQSIVHWCFAEHWDVEKTCQVAKQLGCKSVELIAPQDWPTLKKYGLTCAIAPNGLPDPPFVKGFCNTKYHDMVIATTKKTIDSCADFGVKTVIAFTGSKWRNAEDPNSGEISLEEGADNCVKGLKQLCRYA</sequence>
<organism evidence="1">
    <name type="scientific">marine sediment metagenome</name>
    <dbReference type="NCBI Taxonomy" id="412755"/>
    <lineage>
        <taxon>unclassified sequences</taxon>
        <taxon>metagenomes</taxon>
        <taxon>ecological metagenomes</taxon>
    </lineage>
</organism>
<protein>
    <recommendedName>
        <fullName evidence="2">Xylose isomerase-like TIM barrel domain-containing protein</fullName>
    </recommendedName>
</protein>
<evidence type="ECO:0008006" key="2">
    <source>
        <dbReference type="Google" id="ProtNLM"/>
    </source>
</evidence>
<dbReference type="InterPro" id="IPR036237">
    <property type="entry name" value="Xyl_isomerase-like_sf"/>
</dbReference>
<accession>X1RWC3</accession>
<name>X1RWC3_9ZZZZ</name>
<proteinExistence type="predicted"/>
<dbReference type="PROSITE" id="PS51318">
    <property type="entry name" value="TAT"/>
    <property type="match status" value="1"/>
</dbReference>
<dbReference type="AlphaFoldDB" id="X1RWC3"/>
<dbReference type="SUPFAM" id="SSF51658">
    <property type="entry name" value="Xylose isomerase-like"/>
    <property type="match status" value="1"/>
</dbReference>
<evidence type="ECO:0000313" key="1">
    <source>
        <dbReference type="EMBL" id="GAI85057.1"/>
    </source>
</evidence>
<dbReference type="Gene3D" id="3.20.20.150">
    <property type="entry name" value="Divalent-metal-dependent TIM barrel enzymes"/>
    <property type="match status" value="1"/>
</dbReference>
<dbReference type="InterPro" id="IPR006311">
    <property type="entry name" value="TAT_signal"/>
</dbReference>
<dbReference type="EMBL" id="BARW01007145">
    <property type="protein sequence ID" value="GAI85057.1"/>
    <property type="molecule type" value="Genomic_DNA"/>
</dbReference>
<feature type="non-terminal residue" evidence="1">
    <location>
        <position position="187"/>
    </location>
</feature>